<keyword evidence="2" id="KW-1185">Reference proteome</keyword>
<proteinExistence type="predicted"/>
<evidence type="ECO:0000313" key="2">
    <source>
        <dbReference type="Proteomes" id="UP000054911"/>
    </source>
</evidence>
<accession>A0A158A1D7</accession>
<name>A0A158A1D7_9BURK</name>
<dbReference type="STRING" id="1777141.AWB80_01676"/>
<comment type="caution">
    <text evidence="1">The sequence shown here is derived from an EMBL/GenBank/DDBJ whole genome shotgun (WGS) entry which is preliminary data.</text>
</comment>
<evidence type="ECO:0000313" key="1">
    <source>
        <dbReference type="EMBL" id="SAK51644.1"/>
    </source>
</evidence>
<protein>
    <submittedName>
        <fullName evidence="1">DNA mismatch repair protein</fullName>
    </submittedName>
</protein>
<dbReference type="EMBL" id="FCOE02000004">
    <property type="protein sequence ID" value="SAK51644.1"/>
    <property type="molecule type" value="Genomic_DNA"/>
</dbReference>
<dbReference type="SUPFAM" id="SSF55874">
    <property type="entry name" value="ATPase domain of HSP90 chaperone/DNA topoisomerase II/histidine kinase"/>
    <property type="match status" value="1"/>
</dbReference>
<organism evidence="1 2">
    <name type="scientific">Caballeronia pedi</name>
    <dbReference type="NCBI Taxonomy" id="1777141"/>
    <lineage>
        <taxon>Bacteria</taxon>
        <taxon>Pseudomonadati</taxon>
        <taxon>Pseudomonadota</taxon>
        <taxon>Betaproteobacteria</taxon>
        <taxon>Burkholderiales</taxon>
        <taxon>Burkholderiaceae</taxon>
        <taxon>Caballeronia</taxon>
    </lineage>
</organism>
<dbReference type="Gene3D" id="3.30.565.10">
    <property type="entry name" value="Histidine kinase-like ATPase, C-terminal domain"/>
    <property type="match status" value="1"/>
</dbReference>
<reference evidence="1" key="1">
    <citation type="submission" date="2016-01" db="EMBL/GenBank/DDBJ databases">
        <authorList>
            <person name="Peeters C."/>
        </authorList>
    </citation>
    <scope>NUCLEOTIDE SEQUENCE [LARGE SCALE GENOMIC DNA]</scope>
    <source>
        <strain evidence="1">LMG 29323</strain>
    </source>
</reference>
<dbReference type="AlphaFoldDB" id="A0A158A1D7"/>
<dbReference type="RefSeq" id="WP_061174193.1">
    <property type="nucleotide sequence ID" value="NZ_FCOE02000004.1"/>
</dbReference>
<dbReference type="OrthoDB" id="9813438at2"/>
<dbReference type="Pfam" id="PF13589">
    <property type="entry name" value="HATPase_c_3"/>
    <property type="match status" value="1"/>
</dbReference>
<dbReference type="InterPro" id="IPR036890">
    <property type="entry name" value="HATPase_C_sf"/>
</dbReference>
<gene>
    <name evidence="1" type="ORF">AWB80_01676</name>
</gene>
<sequence>MNTLEVVPDPISLMESMRAVGYSVDAAIADLIDNSISAGAERIDIEYDASDDPFVAILDDGVGMEPGELTNAMRHGSRNPAHERHPSDLGRFGLGLKTASLSQCRSLTVISKVRKVISARRWDLDVVQHYGRWLVVVPEDTELKKLPMFRRLMELDSGTLVVWQSLDKLTAGALDPQQEMTIKLSSLREHLALVFHRFTQKEAGFEPVRISVNGLRLPPRDPFLKSNMFRQPLEGQIIRHARGDVQVTPYILPPVRNLTADEIDLSGGNEGLRGTQGFYIYRNRRLVIWGTWFKLVPKEEFFKLTRVQVDIPNSFDDLWALDIKKSVAYPPDVIRTRLRELIPHFANTSKRTLTYPGRKRNAKDFVPLWMRVEPYHGAFRYELNVTHPAIEALSSRLDKDDQKSLFALLGLFGDALPMEAIYADMCADHRKNDGAQLIATLIEHATNLLEITGLDVEQVLMIDPIVRYPQHHEKLREELDK</sequence>
<dbReference type="Proteomes" id="UP000054911">
    <property type="component" value="Unassembled WGS sequence"/>
</dbReference>